<dbReference type="InterPro" id="IPR010730">
    <property type="entry name" value="HET"/>
</dbReference>
<accession>A0AAJ0BZP6</accession>
<name>A0AAJ0BZP6_9PEZI</name>
<dbReference type="EMBL" id="MU839008">
    <property type="protein sequence ID" value="KAK1767480.1"/>
    <property type="molecule type" value="Genomic_DNA"/>
</dbReference>
<evidence type="ECO:0000259" key="2">
    <source>
        <dbReference type="Pfam" id="PF06985"/>
    </source>
</evidence>
<organism evidence="3 4">
    <name type="scientific">Phialemonium atrogriseum</name>
    <dbReference type="NCBI Taxonomy" id="1093897"/>
    <lineage>
        <taxon>Eukaryota</taxon>
        <taxon>Fungi</taxon>
        <taxon>Dikarya</taxon>
        <taxon>Ascomycota</taxon>
        <taxon>Pezizomycotina</taxon>
        <taxon>Sordariomycetes</taxon>
        <taxon>Sordariomycetidae</taxon>
        <taxon>Cephalothecales</taxon>
        <taxon>Cephalothecaceae</taxon>
        <taxon>Phialemonium</taxon>
    </lineage>
</organism>
<keyword evidence="4" id="KW-1185">Reference proteome</keyword>
<proteinExistence type="predicted"/>
<comment type="caution">
    <text evidence="3">The sequence shown here is derived from an EMBL/GenBank/DDBJ whole genome shotgun (WGS) entry which is preliminary data.</text>
</comment>
<protein>
    <submittedName>
        <fullName evidence="3">Heterokaryon incompatibility protein</fullName>
    </submittedName>
</protein>
<reference evidence="3" key="1">
    <citation type="submission" date="2023-06" db="EMBL/GenBank/DDBJ databases">
        <title>Genome-scale phylogeny and comparative genomics of the fungal order Sordariales.</title>
        <authorList>
            <consortium name="Lawrence Berkeley National Laboratory"/>
            <person name="Hensen N."/>
            <person name="Bonometti L."/>
            <person name="Westerberg I."/>
            <person name="Brannstrom I.O."/>
            <person name="Guillou S."/>
            <person name="Cros-Aarteil S."/>
            <person name="Calhoun S."/>
            <person name="Haridas S."/>
            <person name="Kuo A."/>
            <person name="Mondo S."/>
            <person name="Pangilinan J."/>
            <person name="Riley R."/>
            <person name="Labutti K."/>
            <person name="Andreopoulos B."/>
            <person name="Lipzen A."/>
            <person name="Chen C."/>
            <person name="Yanf M."/>
            <person name="Daum C."/>
            <person name="Ng V."/>
            <person name="Clum A."/>
            <person name="Steindorff A."/>
            <person name="Ohm R."/>
            <person name="Martin F."/>
            <person name="Silar P."/>
            <person name="Natvig D."/>
            <person name="Lalanne C."/>
            <person name="Gautier V."/>
            <person name="Ament-Velasquez S.L."/>
            <person name="Kruys A."/>
            <person name="Hutchinson M.I."/>
            <person name="Powell A.J."/>
            <person name="Barry K."/>
            <person name="Miller A.N."/>
            <person name="Grigoriev I.V."/>
            <person name="Debuchy R."/>
            <person name="Gladieux P."/>
            <person name="Thoren M.H."/>
            <person name="Johannesson H."/>
        </authorList>
    </citation>
    <scope>NUCLEOTIDE SEQUENCE</scope>
    <source>
        <strain evidence="3">8032-3</strain>
    </source>
</reference>
<dbReference type="PANTHER" id="PTHR24148">
    <property type="entry name" value="ANKYRIN REPEAT DOMAIN-CONTAINING PROTEIN 39 HOMOLOG-RELATED"/>
    <property type="match status" value="1"/>
</dbReference>
<feature type="compositionally biased region" description="Pro residues" evidence="1">
    <location>
        <begin position="544"/>
        <end position="563"/>
    </location>
</feature>
<dbReference type="Proteomes" id="UP001244011">
    <property type="component" value="Unassembled WGS sequence"/>
</dbReference>
<dbReference type="PANTHER" id="PTHR24148:SF64">
    <property type="entry name" value="HETEROKARYON INCOMPATIBILITY DOMAIN-CONTAINING PROTEIN"/>
    <property type="match status" value="1"/>
</dbReference>
<evidence type="ECO:0000313" key="4">
    <source>
        <dbReference type="Proteomes" id="UP001244011"/>
    </source>
</evidence>
<gene>
    <name evidence="3" type="ORF">QBC33DRAFT_69588</name>
</gene>
<dbReference type="RefSeq" id="XP_060283693.1">
    <property type="nucleotide sequence ID" value="XM_060432998.1"/>
</dbReference>
<feature type="region of interest" description="Disordered" evidence="1">
    <location>
        <begin position="541"/>
        <end position="565"/>
    </location>
</feature>
<dbReference type="AlphaFoldDB" id="A0AAJ0BZP6"/>
<evidence type="ECO:0000313" key="3">
    <source>
        <dbReference type="EMBL" id="KAK1767480.1"/>
    </source>
</evidence>
<evidence type="ECO:0000256" key="1">
    <source>
        <dbReference type="SAM" id="MobiDB-lite"/>
    </source>
</evidence>
<feature type="domain" description="Heterokaryon incompatibility" evidence="2">
    <location>
        <begin position="43"/>
        <end position="260"/>
    </location>
</feature>
<dbReference type="Pfam" id="PF06985">
    <property type="entry name" value="HET"/>
    <property type="match status" value="1"/>
</dbReference>
<feature type="region of interest" description="Disordered" evidence="1">
    <location>
        <begin position="65"/>
        <end position="99"/>
    </location>
</feature>
<dbReference type="InterPro" id="IPR052895">
    <property type="entry name" value="HetReg/Transcr_Mod"/>
</dbReference>
<feature type="compositionally biased region" description="Pro residues" evidence="1">
    <location>
        <begin position="69"/>
        <end position="92"/>
    </location>
</feature>
<sequence>MTFSHPPLPSSDGLRILTLSPGDFWDPLEATLESVPFSKKPKYIALSYTWANPDDDHAKISAALDATPAAPPPPDPSGAATAPPPPPPPPAAPQLVLGPSGQQLPLLHNAALALRFLRSPTHPLPLWLDAVCIDQRSIPERNAQVALMGFIFTRAAAVIGWLGMPDMTTDFVLETLAEGRRRLRSKLTAVWEAGLARKIAARFAGGGSAEDDLFKFAHPLVAPDAERTHPVWCAVSSSGAVVPRQLQANRYWGRLWVVQEVCLPRNLAFVLGGEVWPEAAVRQMLARADRVSGRVIPVGQTDMQRLLAARQDRFTDAMRLEALVERFLDSGCADTRDRVFGLVGLSNDVDTFALAGQGAQQGSRGLLPSPATEKRGRALLEIDYKRTFYNIWRDVVSYMYYRAKPKLDFGKGVEEMEDERRVRLVRFAGVVQKAFDGRVEDELRGGGDSNDPNRVMLKAKGYVAGTVVHLGPSYSDFVGSYREQQLWIGSWDMHYEAIADLEKLRQMEEQYSAKVIDYTDTDVSRICGINSAEAVAWSILQEEPPSPPSPTLPGPPGTPPPHSDPVRFLGTDLCLGIAPPEARQGDLIIRFWNCDAAIIVRRKPPTSEDASGEYYELVGRADVAEPYQRRGDVGDSQAKDAMRVIGGDCPGRKSKADKTRAVYVRVDFETLQKMSAAITI</sequence>
<dbReference type="GeneID" id="85316185"/>